<keyword evidence="3 6" id="KW-0812">Transmembrane</keyword>
<feature type="transmembrane region" description="Helical" evidence="6">
    <location>
        <begin position="354"/>
        <end position="373"/>
    </location>
</feature>
<evidence type="ECO:0000256" key="2">
    <source>
        <dbReference type="ARBA" id="ARBA00005241"/>
    </source>
</evidence>
<name>A0AAD9QKL9_ACRCE</name>
<evidence type="ECO:0000256" key="5">
    <source>
        <dbReference type="ARBA" id="ARBA00023136"/>
    </source>
</evidence>
<dbReference type="PANTHER" id="PTHR16172:SF2">
    <property type="entry name" value="MAJOR FACILITATOR SUPERFAMILY DOMAIN-CONTAINING PROTEIN 6"/>
    <property type="match status" value="1"/>
</dbReference>
<keyword evidence="9" id="KW-1185">Reference proteome</keyword>
<dbReference type="InterPro" id="IPR024989">
    <property type="entry name" value="MFS_assoc_dom"/>
</dbReference>
<evidence type="ECO:0000313" key="9">
    <source>
        <dbReference type="Proteomes" id="UP001249851"/>
    </source>
</evidence>
<gene>
    <name evidence="8" type="ORF">P5673_014349</name>
</gene>
<dbReference type="EMBL" id="JARQWQ010000028">
    <property type="protein sequence ID" value="KAK2562656.1"/>
    <property type="molecule type" value="Genomic_DNA"/>
</dbReference>
<evidence type="ECO:0000256" key="3">
    <source>
        <dbReference type="ARBA" id="ARBA00022692"/>
    </source>
</evidence>
<evidence type="ECO:0000313" key="8">
    <source>
        <dbReference type="EMBL" id="KAK2562656.1"/>
    </source>
</evidence>
<organism evidence="8 9">
    <name type="scientific">Acropora cervicornis</name>
    <name type="common">Staghorn coral</name>
    <dbReference type="NCBI Taxonomy" id="6130"/>
    <lineage>
        <taxon>Eukaryota</taxon>
        <taxon>Metazoa</taxon>
        <taxon>Cnidaria</taxon>
        <taxon>Anthozoa</taxon>
        <taxon>Hexacorallia</taxon>
        <taxon>Scleractinia</taxon>
        <taxon>Astrocoeniina</taxon>
        <taxon>Acroporidae</taxon>
        <taxon>Acropora</taxon>
    </lineage>
</organism>
<comment type="similarity">
    <text evidence="2">Belongs to the major facilitator superfamily. MFSD6 family.</text>
</comment>
<protein>
    <submittedName>
        <fullName evidence="8">Major facilitator superfamily domain-containing protein 6</fullName>
    </submittedName>
</protein>
<evidence type="ECO:0000256" key="1">
    <source>
        <dbReference type="ARBA" id="ARBA00004141"/>
    </source>
</evidence>
<dbReference type="Proteomes" id="UP001249851">
    <property type="component" value="Unassembled WGS sequence"/>
</dbReference>
<feature type="transmembrane region" description="Helical" evidence="6">
    <location>
        <begin position="516"/>
        <end position="535"/>
    </location>
</feature>
<evidence type="ECO:0000256" key="4">
    <source>
        <dbReference type="ARBA" id="ARBA00022989"/>
    </source>
</evidence>
<comment type="subcellular location">
    <subcellularLocation>
        <location evidence="1">Membrane</location>
        <topology evidence="1">Multi-pass membrane protein</topology>
    </subcellularLocation>
</comment>
<feature type="transmembrane region" description="Helical" evidence="6">
    <location>
        <begin position="20"/>
        <end position="40"/>
    </location>
</feature>
<reference evidence="8" key="2">
    <citation type="journal article" date="2023" name="Science">
        <title>Genomic signatures of disease resistance in endangered staghorn corals.</title>
        <authorList>
            <person name="Vollmer S.V."/>
            <person name="Selwyn J.D."/>
            <person name="Despard B.A."/>
            <person name="Roesel C.L."/>
        </authorList>
    </citation>
    <scope>NUCLEOTIDE SEQUENCE</scope>
    <source>
        <strain evidence="8">K2</strain>
    </source>
</reference>
<dbReference type="InterPro" id="IPR051717">
    <property type="entry name" value="MFS_MFSD6"/>
</dbReference>
<dbReference type="Gene3D" id="1.20.1250.20">
    <property type="entry name" value="MFS general substrate transporter like domains"/>
    <property type="match status" value="2"/>
</dbReference>
<dbReference type="SUPFAM" id="SSF103473">
    <property type="entry name" value="MFS general substrate transporter"/>
    <property type="match status" value="2"/>
</dbReference>
<dbReference type="InterPro" id="IPR036259">
    <property type="entry name" value="MFS_trans_sf"/>
</dbReference>
<keyword evidence="4 6" id="KW-1133">Transmembrane helix</keyword>
<feature type="transmembrane region" description="Helical" evidence="6">
    <location>
        <begin position="379"/>
        <end position="403"/>
    </location>
</feature>
<dbReference type="GO" id="GO:0016020">
    <property type="term" value="C:membrane"/>
    <property type="evidence" value="ECO:0007669"/>
    <property type="project" value="UniProtKB-SubCell"/>
</dbReference>
<dbReference type="AlphaFoldDB" id="A0AAD9QKL9"/>
<sequence length="617" mass="69187">MGKTLKGGRWKVDKEQLKSWLPTLYYYFFYGALGALFPFLNLFYRAVGMDPWQIGILGGIRPLIALLFSPLWSALANRCRRRKTILVASLISWIMFIMPLTFLRHSEGSEPCPGHFNSSEIGFETSEDAVHNRKIVQLIENMSFDGNLLSSSSNSHQVKGEINANMFMNLAKRNEKLRNNNNKTLMPIGNNLRIPAKIQIQAKKNGKITERKPYDFKSRGSPYYNKRKNPFADTIFTEFVFIVLFGEVFQSPTDDLNTHFDGTFLEHLGVLYQNAASNMVYSSIGIGVASFSTGLILRFAPKIPICDEEYANYKWAFIIFSALMLAALVISFKFDFSYRRRRRSFEIKESLQQLITAGHATFFIIVLTMGIFRGVLCNFVYWNIVDIGGSDLVVGITVVSQYLSDAIMSISAPVLMTYLGYIGMIYLGLASYALRFLIYSWISTPNSAWVTPSVELLQGFSHSTAWSAFLLYITSHTPSFSYPTGIFLLQAVYLGVGGSIGGIVGGILIQAFSTNVAFRLFGFISVLTCLVFMMIQPTGGHETLPSEADTMFFLTEEDDYSSYSEDEIFDGKQNAVVYLPSKGKAECNIPPRKVVIPTNSSPLVPICLSIGKEIQKE</sequence>
<evidence type="ECO:0000256" key="6">
    <source>
        <dbReference type="SAM" id="Phobius"/>
    </source>
</evidence>
<accession>A0AAD9QKL9</accession>
<keyword evidence="5 6" id="KW-0472">Membrane</keyword>
<proteinExistence type="inferred from homology"/>
<feature type="transmembrane region" description="Helical" evidence="6">
    <location>
        <begin position="315"/>
        <end position="334"/>
    </location>
</feature>
<feature type="transmembrane region" description="Helical" evidence="6">
    <location>
        <begin position="415"/>
        <end position="436"/>
    </location>
</feature>
<evidence type="ECO:0000259" key="7">
    <source>
        <dbReference type="Pfam" id="PF12832"/>
    </source>
</evidence>
<feature type="domain" description="Major facilitator superfamily associated" evidence="7">
    <location>
        <begin position="24"/>
        <end position="519"/>
    </location>
</feature>
<dbReference type="Pfam" id="PF12832">
    <property type="entry name" value="MFS_1_like"/>
    <property type="match status" value="1"/>
</dbReference>
<reference evidence="8" key="1">
    <citation type="journal article" date="2023" name="G3 (Bethesda)">
        <title>Whole genome assembly and annotation of the endangered Caribbean coral Acropora cervicornis.</title>
        <authorList>
            <person name="Selwyn J.D."/>
            <person name="Vollmer S.V."/>
        </authorList>
    </citation>
    <scope>NUCLEOTIDE SEQUENCE</scope>
    <source>
        <strain evidence="8">K2</strain>
    </source>
</reference>
<dbReference type="PANTHER" id="PTHR16172">
    <property type="entry name" value="MAJOR FACILITATOR SUPERFAMILY DOMAIN-CONTAINING PROTEIN 6-LIKE"/>
    <property type="match status" value="1"/>
</dbReference>
<feature type="transmembrane region" description="Helical" evidence="6">
    <location>
        <begin position="486"/>
        <end position="510"/>
    </location>
</feature>
<comment type="caution">
    <text evidence="8">The sequence shown here is derived from an EMBL/GenBank/DDBJ whole genome shotgun (WGS) entry which is preliminary data.</text>
</comment>
<feature type="transmembrane region" description="Helical" evidence="6">
    <location>
        <begin position="52"/>
        <end position="72"/>
    </location>
</feature>